<dbReference type="PANTHER" id="PTHR31435">
    <property type="entry name" value="PROTEIN NATD1"/>
    <property type="match status" value="1"/>
</dbReference>
<dbReference type="SUPFAM" id="SSF55729">
    <property type="entry name" value="Acyl-CoA N-acyltransferases (Nat)"/>
    <property type="match status" value="1"/>
</dbReference>
<evidence type="ECO:0000313" key="3">
    <source>
        <dbReference type="Proteomes" id="UP000018466"/>
    </source>
</evidence>
<dbReference type="CDD" id="cd04301">
    <property type="entry name" value="NAT_SF"/>
    <property type="match status" value="1"/>
</dbReference>
<dbReference type="Pfam" id="PF14542">
    <property type="entry name" value="Acetyltransf_CG"/>
    <property type="match status" value="1"/>
</dbReference>
<dbReference type="GeneID" id="86940236"/>
<dbReference type="InterPro" id="IPR016181">
    <property type="entry name" value="Acyl_CoA_acyltransferase"/>
</dbReference>
<comment type="caution">
    <text evidence="2">The sequence shown here is derived from an EMBL/GenBank/DDBJ whole genome shotgun (WGS) entry which is preliminary data.</text>
</comment>
<dbReference type="Gene3D" id="3.40.630.30">
    <property type="match status" value="1"/>
</dbReference>
<dbReference type="InterPro" id="IPR045057">
    <property type="entry name" value="Gcn5-rel_NAT"/>
</dbReference>
<evidence type="ECO:0000313" key="2">
    <source>
        <dbReference type="EMBL" id="EHO17599.1"/>
    </source>
</evidence>
<name>A0AA36Y5Z0_9FIRM</name>
<evidence type="ECO:0000259" key="1">
    <source>
        <dbReference type="PROSITE" id="PS51729"/>
    </source>
</evidence>
<sequence length="93" mass="10415">MALRYENEVNEIVGYDENGVKLACVQFPAVNSDTVDVEHTEVDPSLQGQGVGGELMEQLAKRLRDEKKKAVLTCPYAQHWFDGHPENKDLVAE</sequence>
<reference evidence="2 3" key="1">
    <citation type="submission" date="2011-10" db="EMBL/GenBank/DDBJ databases">
        <title>The Genome Sequence of Lachnospiraceae bacterium ACC2.</title>
        <authorList>
            <consortium name="The Broad Institute Genome Sequencing Platform"/>
            <person name="Earl A."/>
            <person name="Ward D."/>
            <person name="Feldgarden M."/>
            <person name="Gevers D."/>
            <person name="Sizova M."/>
            <person name="Hazen A."/>
            <person name="Epstein S."/>
            <person name="Young S.K."/>
            <person name="Zeng Q."/>
            <person name="Gargeya S."/>
            <person name="Fitzgerald M."/>
            <person name="Haas B."/>
            <person name="Abouelleil A."/>
            <person name="Alvarado L."/>
            <person name="Arachchi H.M."/>
            <person name="Berlin A."/>
            <person name="Brown A."/>
            <person name="Chapman S.B."/>
            <person name="Chen Z."/>
            <person name="Dunbar C."/>
            <person name="Freedman E."/>
            <person name="Gearin G."/>
            <person name="Goldberg J."/>
            <person name="Griggs A."/>
            <person name="Gujja S."/>
            <person name="Heiman D."/>
            <person name="Howarth C."/>
            <person name="Larson L."/>
            <person name="Lui A."/>
            <person name="MacDonald P.J.P."/>
            <person name="Montmayeur A."/>
            <person name="Murphy C."/>
            <person name="Neiman D."/>
            <person name="Pearson M."/>
            <person name="Priest M."/>
            <person name="Roberts A."/>
            <person name="Saif S."/>
            <person name="Shea T."/>
            <person name="Shenoy N."/>
            <person name="Sisk P."/>
            <person name="Stolte C."/>
            <person name="Sykes S."/>
            <person name="Wortman J."/>
            <person name="Nusbaum C."/>
            <person name="Birren B."/>
        </authorList>
    </citation>
    <scope>NUCLEOTIDE SEQUENCE [LARGE SCALE GENOMIC DNA]</scope>
    <source>
        <strain evidence="2 3">ACC2</strain>
    </source>
</reference>
<dbReference type="InterPro" id="IPR031165">
    <property type="entry name" value="GNAT_YJDJ"/>
</dbReference>
<gene>
    <name evidence="2" type="ORF">HMPREF9623_00453</name>
</gene>
<dbReference type="PROSITE" id="PS51729">
    <property type="entry name" value="GNAT_YJDJ"/>
    <property type="match status" value="1"/>
</dbReference>
<organism evidence="2 3">
    <name type="scientific">Stomatobaculum longum</name>
    <dbReference type="NCBI Taxonomy" id="796942"/>
    <lineage>
        <taxon>Bacteria</taxon>
        <taxon>Bacillati</taxon>
        <taxon>Bacillota</taxon>
        <taxon>Clostridia</taxon>
        <taxon>Lachnospirales</taxon>
        <taxon>Lachnospiraceae</taxon>
        <taxon>Stomatobaculum</taxon>
    </lineage>
</organism>
<dbReference type="EMBL" id="AGEL01000004">
    <property type="protein sequence ID" value="EHO17599.1"/>
    <property type="molecule type" value="Genomic_DNA"/>
</dbReference>
<dbReference type="PANTHER" id="PTHR31435:SF10">
    <property type="entry name" value="BSR4717 PROTEIN"/>
    <property type="match status" value="1"/>
</dbReference>
<dbReference type="Proteomes" id="UP000018466">
    <property type="component" value="Unassembled WGS sequence"/>
</dbReference>
<dbReference type="AlphaFoldDB" id="A0AA36Y5Z0"/>
<accession>A0AA36Y5Z0</accession>
<protein>
    <recommendedName>
        <fullName evidence="1">N-acetyltransferase domain-containing protein</fullName>
    </recommendedName>
</protein>
<feature type="domain" description="N-acetyltransferase" evidence="1">
    <location>
        <begin position="4"/>
        <end position="92"/>
    </location>
</feature>
<keyword evidence="3" id="KW-1185">Reference proteome</keyword>
<proteinExistence type="predicted"/>
<dbReference type="RefSeq" id="WP_009532286.1">
    <property type="nucleotide sequence ID" value="NZ_CAUUZU010000004.1"/>
</dbReference>